<feature type="domain" description="DUF4142" evidence="1">
    <location>
        <begin position="38"/>
        <end position="155"/>
    </location>
</feature>
<accession>A0A6J4PRY1</accession>
<proteinExistence type="predicted"/>
<dbReference type="EMBL" id="CADCUU010000341">
    <property type="protein sequence ID" value="CAA9422641.1"/>
    <property type="molecule type" value="Genomic_DNA"/>
</dbReference>
<dbReference type="InterPro" id="IPR025419">
    <property type="entry name" value="DUF4142"/>
</dbReference>
<dbReference type="Pfam" id="PF13628">
    <property type="entry name" value="DUF4142"/>
    <property type="match status" value="1"/>
</dbReference>
<organism evidence="2">
    <name type="scientific">uncultured Rubellimicrobium sp</name>
    <dbReference type="NCBI Taxonomy" id="543078"/>
    <lineage>
        <taxon>Bacteria</taxon>
        <taxon>Pseudomonadati</taxon>
        <taxon>Pseudomonadota</taxon>
        <taxon>Alphaproteobacteria</taxon>
        <taxon>Rhodobacterales</taxon>
        <taxon>Roseobacteraceae</taxon>
        <taxon>Rubellimicrobium</taxon>
        <taxon>environmental samples</taxon>
    </lineage>
</organism>
<evidence type="ECO:0000259" key="1">
    <source>
        <dbReference type="Pfam" id="PF13628"/>
    </source>
</evidence>
<dbReference type="AlphaFoldDB" id="A0A6J4PRY1"/>
<reference evidence="2" key="1">
    <citation type="submission" date="2020-02" db="EMBL/GenBank/DDBJ databases">
        <authorList>
            <person name="Meier V. D."/>
        </authorList>
    </citation>
    <scope>NUCLEOTIDE SEQUENCE</scope>
    <source>
        <strain evidence="2">AVDCRST_MAG15</strain>
    </source>
</reference>
<sequence length="165" mass="17611">MDRRKLLVGGAAVASILPALRGAQAQEAAQMGEQEMAVLEAGTFSMMTSQLALEKGEAEVVRVFAELETAEQTAVAAAFGAEGAEIALREDHAAIMEQLQAAEGAEFDALYLDTQIAAHEEGRPIFEDYAQNGTIEMGRGATMVGVPSIDTHLVMLRSFREQVQA</sequence>
<gene>
    <name evidence="2" type="ORF">AVDCRST_MAG15-2336</name>
</gene>
<protein>
    <recommendedName>
        <fullName evidence="1">DUF4142 domain-containing protein</fullName>
    </recommendedName>
</protein>
<name>A0A6J4PRY1_9RHOB</name>
<evidence type="ECO:0000313" key="2">
    <source>
        <dbReference type="EMBL" id="CAA9422641.1"/>
    </source>
</evidence>